<feature type="chain" id="PRO_5035790846" evidence="2">
    <location>
        <begin position="27"/>
        <end position="222"/>
    </location>
</feature>
<accession>A0A8S8XFI7</accession>
<feature type="domain" description="BON" evidence="3">
    <location>
        <begin position="122"/>
        <end position="190"/>
    </location>
</feature>
<proteinExistence type="predicted"/>
<comment type="caution">
    <text evidence="4">The sequence shown here is derived from an EMBL/GenBank/DDBJ whole genome shotgun (WGS) entry which is preliminary data.</text>
</comment>
<dbReference type="RefSeq" id="WP_420243826.1">
    <property type="nucleotide sequence ID" value="NZ_BOPV01000001.1"/>
</dbReference>
<gene>
    <name evidence="4" type="ORF">TMPK1_29060</name>
</gene>
<dbReference type="Gene3D" id="3.30.1340.30">
    <property type="match status" value="2"/>
</dbReference>
<protein>
    <submittedName>
        <fullName evidence="4">BON domain-containing protein</fullName>
    </submittedName>
</protein>
<dbReference type="InterPro" id="IPR051686">
    <property type="entry name" value="Lipoprotein_DolP"/>
</dbReference>
<dbReference type="PANTHER" id="PTHR34606">
    <property type="entry name" value="BON DOMAIN-CONTAINING PROTEIN"/>
    <property type="match status" value="1"/>
</dbReference>
<dbReference type="InterPro" id="IPR007055">
    <property type="entry name" value="BON_dom"/>
</dbReference>
<organism evidence="4 5">
    <name type="scientific">Roseiterribacter gracilis</name>
    <dbReference type="NCBI Taxonomy" id="2812848"/>
    <lineage>
        <taxon>Bacteria</taxon>
        <taxon>Pseudomonadati</taxon>
        <taxon>Pseudomonadota</taxon>
        <taxon>Alphaproteobacteria</taxon>
        <taxon>Rhodospirillales</taxon>
        <taxon>Roseiterribacteraceae</taxon>
        <taxon>Roseiterribacter</taxon>
    </lineage>
</organism>
<keyword evidence="2" id="KW-0732">Signal</keyword>
<evidence type="ECO:0000313" key="5">
    <source>
        <dbReference type="Proteomes" id="UP000681075"/>
    </source>
</evidence>
<dbReference type="PROSITE" id="PS50914">
    <property type="entry name" value="BON"/>
    <property type="match status" value="2"/>
</dbReference>
<evidence type="ECO:0000256" key="2">
    <source>
        <dbReference type="SAM" id="SignalP"/>
    </source>
</evidence>
<evidence type="ECO:0000313" key="4">
    <source>
        <dbReference type="EMBL" id="GIL40669.1"/>
    </source>
</evidence>
<dbReference type="Proteomes" id="UP000681075">
    <property type="component" value="Unassembled WGS sequence"/>
</dbReference>
<sequence>MRLLPALALVSIFALPGCVAPLVMGAAGTGAVVASQERGAGTAVDDQVIRTKINKLWLDYDSEMYSHLWLSVQEGRVLVAGKLENPEKRLAAVRLAWQVDGVKEVANEIQLGERPGFGTYLKDSWILTQIRSSLTFEPEVSSMNISLECVDGIVYVMGVVRDQQELKDIISIARGIDGVKRVVSFVRVKDSSAKPAATTQQAPIEQPIAPPTNRGVERTPLP</sequence>
<evidence type="ECO:0000256" key="1">
    <source>
        <dbReference type="SAM" id="MobiDB-lite"/>
    </source>
</evidence>
<name>A0A8S8XFI7_9PROT</name>
<dbReference type="SMART" id="SM00749">
    <property type="entry name" value="BON"/>
    <property type="match status" value="1"/>
</dbReference>
<dbReference type="AlphaFoldDB" id="A0A8S8XFI7"/>
<keyword evidence="5" id="KW-1185">Reference proteome</keyword>
<evidence type="ECO:0000259" key="3">
    <source>
        <dbReference type="PROSITE" id="PS50914"/>
    </source>
</evidence>
<dbReference type="EMBL" id="BOPV01000001">
    <property type="protein sequence ID" value="GIL40669.1"/>
    <property type="molecule type" value="Genomic_DNA"/>
</dbReference>
<dbReference type="InterPro" id="IPR014004">
    <property type="entry name" value="Transpt-assoc_nodulatn_dom_bac"/>
</dbReference>
<feature type="domain" description="BON" evidence="3">
    <location>
        <begin position="45"/>
        <end position="113"/>
    </location>
</feature>
<dbReference type="PANTHER" id="PTHR34606:SF15">
    <property type="entry name" value="BON DOMAIN-CONTAINING PROTEIN"/>
    <property type="match status" value="1"/>
</dbReference>
<feature type="region of interest" description="Disordered" evidence="1">
    <location>
        <begin position="192"/>
        <end position="222"/>
    </location>
</feature>
<feature type="signal peptide" evidence="2">
    <location>
        <begin position="1"/>
        <end position="26"/>
    </location>
</feature>
<reference evidence="4" key="1">
    <citation type="submission" date="2021-02" db="EMBL/GenBank/DDBJ databases">
        <title>Genome sequence of Rhodospirillales sp. strain TMPK1 isolated from soil.</title>
        <authorList>
            <person name="Nakai R."/>
            <person name="Kusada H."/>
            <person name="Tamaki H."/>
        </authorList>
    </citation>
    <scope>NUCLEOTIDE SEQUENCE</scope>
    <source>
        <strain evidence="4">TMPK1</strain>
    </source>
</reference>
<dbReference type="Pfam" id="PF04972">
    <property type="entry name" value="BON"/>
    <property type="match status" value="2"/>
</dbReference>